<gene>
    <name evidence="2" type="ORF">I9W95_16315</name>
</gene>
<comment type="caution">
    <text evidence="2">The sequence shown here is derived from an EMBL/GenBank/DDBJ whole genome shotgun (WGS) entry which is preliminary data.</text>
</comment>
<evidence type="ECO:0000313" key="3">
    <source>
        <dbReference type="Proteomes" id="UP000714380"/>
    </source>
</evidence>
<dbReference type="EMBL" id="JAEDAH010000099">
    <property type="protein sequence ID" value="MCA6065166.1"/>
    <property type="molecule type" value="Genomic_DNA"/>
</dbReference>
<evidence type="ECO:0000313" key="2">
    <source>
        <dbReference type="EMBL" id="MCA6065166.1"/>
    </source>
</evidence>
<reference evidence="2 3" key="1">
    <citation type="submission" date="2020-12" db="EMBL/GenBank/DDBJ databases">
        <title>Novel Thalassolituus-related marine hydrocarbonoclastic bacteria mediated algae-derived hydrocarbons mineralization in twilight zone of the northern South China Sea.</title>
        <authorList>
            <person name="Dong C."/>
        </authorList>
    </citation>
    <scope>NUCLEOTIDE SEQUENCE [LARGE SCALE GENOMIC DNA]</scope>
    <source>
        <strain evidence="2 3">IMCC1826</strain>
    </source>
</reference>
<keyword evidence="3" id="KW-1185">Reference proteome</keyword>
<feature type="domain" description="PilZ" evidence="1">
    <location>
        <begin position="15"/>
        <end position="106"/>
    </location>
</feature>
<evidence type="ECO:0000259" key="1">
    <source>
        <dbReference type="Pfam" id="PF07238"/>
    </source>
</evidence>
<organism evidence="2 3">
    <name type="scientific">Thalassolituus marinus</name>
    <dbReference type="NCBI Taxonomy" id="671053"/>
    <lineage>
        <taxon>Bacteria</taxon>
        <taxon>Pseudomonadati</taxon>
        <taxon>Pseudomonadota</taxon>
        <taxon>Gammaproteobacteria</taxon>
        <taxon>Oceanospirillales</taxon>
        <taxon>Oceanospirillaceae</taxon>
        <taxon>Thalassolituus</taxon>
    </lineage>
</organism>
<proteinExistence type="predicted"/>
<protein>
    <submittedName>
        <fullName evidence="2">PilZ domain-containing protein</fullName>
    </submittedName>
</protein>
<dbReference type="Proteomes" id="UP000714380">
    <property type="component" value="Unassembled WGS sequence"/>
</dbReference>
<dbReference type="RefSeq" id="WP_225676841.1">
    <property type="nucleotide sequence ID" value="NZ_JAEDAH010000099.1"/>
</dbReference>
<dbReference type="InterPro" id="IPR009875">
    <property type="entry name" value="PilZ_domain"/>
</dbReference>
<dbReference type="SUPFAM" id="SSF141371">
    <property type="entry name" value="PilZ domain-like"/>
    <property type="match status" value="1"/>
</dbReference>
<name>A0ABS7ZU28_9GAMM</name>
<accession>A0ABS7ZU28</accession>
<sequence length="119" mass="13207">MSSQTPDTANPSEQRMLPRWILKSSVSVFEEGSKEYLGLLVDCSEQGIMISTYGELSPGTRLELSMVDIPPNINGRRTGTCVAEVVWCDKLTPSLYGTGCRISSPSDMLQTMFKSYEHH</sequence>
<dbReference type="Pfam" id="PF07238">
    <property type="entry name" value="PilZ"/>
    <property type="match status" value="1"/>
</dbReference>